<protein>
    <recommendedName>
        <fullName evidence="9">GTPase Obg</fullName>
        <ecNumber evidence="9">3.6.5.-</ecNumber>
    </recommendedName>
    <alternativeName>
        <fullName evidence="9">GTP-binding protein Obg</fullName>
    </alternativeName>
</protein>
<dbReference type="InterPro" id="IPR014100">
    <property type="entry name" value="GTP-bd_Obg/CgtA"/>
</dbReference>
<organism evidence="14 15">
    <name type="scientific">Kribbella alba</name>
    <dbReference type="NCBI Taxonomy" id="190197"/>
    <lineage>
        <taxon>Bacteria</taxon>
        <taxon>Bacillati</taxon>
        <taxon>Actinomycetota</taxon>
        <taxon>Actinomycetes</taxon>
        <taxon>Propionibacteriales</taxon>
        <taxon>Kribbellaceae</taxon>
        <taxon>Kribbella</taxon>
    </lineage>
</organism>
<dbReference type="SUPFAM" id="SSF52540">
    <property type="entry name" value="P-loop containing nucleoside triphosphate hydrolases"/>
    <property type="match status" value="1"/>
</dbReference>
<dbReference type="Gene3D" id="3.30.300.350">
    <property type="entry name" value="GTP-binding protein OBG, C-terminal domain"/>
    <property type="match status" value="1"/>
</dbReference>
<dbReference type="Pfam" id="PF01018">
    <property type="entry name" value="GTP1_OBG"/>
    <property type="match status" value="1"/>
</dbReference>
<dbReference type="PRINTS" id="PR00326">
    <property type="entry name" value="GTP1OBG"/>
</dbReference>
<keyword evidence="5 9" id="KW-0547">Nucleotide-binding</keyword>
<feature type="region of interest" description="Disordered" evidence="10">
    <location>
        <begin position="445"/>
        <end position="545"/>
    </location>
</feature>
<feature type="binding site" evidence="9">
    <location>
        <begin position="168"/>
        <end position="175"/>
    </location>
    <ligand>
        <name>GTP</name>
        <dbReference type="ChEBI" id="CHEBI:37565"/>
    </ligand>
</feature>
<dbReference type="NCBIfam" id="NF008956">
    <property type="entry name" value="PRK12299.1"/>
    <property type="match status" value="1"/>
</dbReference>
<comment type="cofactor">
    <cofactor evidence="1 9">
        <name>Mg(2+)</name>
        <dbReference type="ChEBI" id="CHEBI:18420"/>
    </cofactor>
</comment>
<feature type="binding site" evidence="9">
    <location>
        <begin position="193"/>
        <end position="197"/>
    </location>
    <ligand>
        <name>GTP</name>
        <dbReference type="ChEBI" id="CHEBI:37565"/>
    </ligand>
</feature>
<sequence>MAIPSFVDRVTVHVTGGNGGNGCASVHREKFKPLGGPDGGNGGDGGSVIVRVDTDLTTLVDYHRSAHRAATSGAQGKGDHQAGSKGGDVILPVPDGTVISTPEGEVLADLVGPGAEFVAAQGGKGGLGNAALASSSRKAPGFALLGEDGEERTIVLELKVVADIGLVGFPSAGKSSLVASISRARPKIADYPFTTLIPNLGVVVAGDTTFTVADVPGLIEGASEGRGLGHDFLRHVERCAALVHVIDTATYEPGRDPLSDLDTIEAELAAHGGLEDRPRLVALNKVDVPDAKEIAEMVTAELEQRGLKVFSISTASHEGLDGLKFAMAEIVTKRREEAAKPDTTRIIIRPQVTGGPEFKVKKTPDGAWLVQGEKPERWVRQTDFGNAEATGYLADRLNRLGVERELLQLGAVEGDAVMIGDGPNAVVFDFAPEVQAGAEILARRGEDHRLEEPRPAVQRRRDKDEEYHAFRSGEMDRPADLSEYGKGWIEDEVDLSPAETKAAQKAAEKLARKEARELAAARELGNDDSLETDESSAEESSNQDA</sequence>
<dbReference type="InterPro" id="IPR027417">
    <property type="entry name" value="P-loop_NTPase"/>
</dbReference>
<dbReference type="NCBIfam" id="NF008955">
    <property type="entry name" value="PRK12297.1"/>
    <property type="match status" value="1"/>
</dbReference>
<comment type="similarity">
    <text evidence="2 9">Belongs to the TRAFAC class OBG-HflX-like GTPase superfamily. OBG GTPase family.</text>
</comment>
<gene>
    <name evidence="14" type="primary">obgE</name>
    <name evidence="9" type="synonym">obg</name>
    <name evidence="14" type="ORF">GCM10009744_12340</name>
</gene>
<evidence type="ECO:0000313" key="14">
    <source>
        <dbReference type="EMBL" id="GAA1626028.1"/>
    </source>
</evidence>
<feature type="binding site" evidence="9">
    <location>
        <begin position="284"/>
        <end position="287"/>
    </location>
    <ligand>
        <name>GTP</name>
        <dbReference type="ChEBI" id="CHEBI:37565"/>
    </ligand>
</feature>
<dbReference type="Proteomes" id="UP001501319">
    <property type="component" value="Unassembled WGS sequence"/>
</dbReference>
<evidence type="ECO:0000259" key="13">
    <source>
        <dbReference type="PROSITE" id="PS51883"/>
    </source>
</evidence>
<evidence type="ECO:0000256" key="5">
    <source>
        <dbReference type="ARBA" id="ARBA00022741"/>
    </source>
</evidence>
<keyword evidence="3 9" id="KW-0963">Cytoplasm</keyword>
<dbReference type="HAMAP" id="MF_01454">
    <property type="entry name" value="GTPase_Obg"/>
    <property type="match status" value="1"/>
</dbReference>
<dbReference type="NCBIfam" id="TIGR03595">
    <property type="entry name" value="Obg_CgtA_exten"/>
    <property type="match status" value="1"/>
</dbReference>
<evidence type="ECO:0000256" key="10">
    <source>
        <dbReference type="SAM" id="MobiDB-lite"/>
    </source>
</evidence>
<dbReference type="Pfam" id="PF09269">
    <property type="entry name" value="DUF1967"/>
    <property type="match status" value="1"/>
</dbReference>
<dbReference type="InterPro" id="IPR045086">
    <property type="entry name" value="OBG_GTPase"/>
</dbReference>
<dbReference type="Gene3D" id="2.70.210.12">
    <property type="entry name" value="GTP1/OBG domain"/>
    <property type="match status" value="1"/>
</dbReference>
<dbReference type="PANTHER" id="PTHR11702:SF31">
    <property type="entry name" value="MITOCHONDRIAL RIBOSOME-ASSOCIATED GTPASE 2"/>
    <property type="match status" value="1"/>
</dbReference>
<comment type="subcellular location">
    <subcellularLocation>
        <location evidence="9">Cytoplasm</location>
    </subcellularLocation>
</comment>
<dbReference type="EC" id="3.6.5.-" evidence="9"/>
<evidence type="ECO:0000313" key="15">
    <source>
        <dbReference type="Proteomes" id="UP001501319"/>
    </source>
</evidence>
<evidence type="ECO:0000256" key="9">
    <source>
        <dbReference type="HAMAP-Rule" id="MF_01454"/>
    </source>
</evidence>
<comment type="caution">
    <text evidence="14">The sequence shown here is derived from an EMBL/GenBank/DDBJ whole genome shotgun (WGS) entry which is preliminary data.</text>
</comment>
<evidence type="ECO:0000259" key="11">
    <source>
        <dbReference type="PROSITE" id="PS51710"/>
    </source>
</evidence>
<dbReference type="CDD" id="cd01898">
    <property type="entry name" value="Obg"/>
    <property type="match status" value="1"/>
</dbReference>
<dbReference type="PROSITE" id="PS51883">
    <property type="entry name" value="OBG"/>
    <property type="match status" value="1"/>
</dbReference>
<dbReference type="EMBL" id="BAAANE010000003">
    <property type="protein sequence ID" value="GAA1626028.1"/>
    <property type="molecule type" value="Genomic_DNA"/>
</dbReference>
<dbReference type="NCBIfam" id="TIGR02729">
    <property type="entry name" value="Obg_CgtA"/>
    <property type="match status" value="1"/>
</dbReference>
<feature type="binding site" evidence="9">
    <location>
        <position position="175"/>
    </location>
    <ligand>
        <name>Mg(2+)</name>
        <dbReference type="ChEBI" id="CHEBI:18420"/>
    </ligand>
</feature>
<feature type="binding site" evidence="9">
    <location>
        <begin position="214"/>
        <end position="217"/>
    </location>
    <ligand>
        <name>GTP</name>
        <dbReference type="ChEBI" id="CHEBI:37565"/>
    </ligand>
</feature>
<evidence type="ECO:0000256" key="1">
    <source>
        <dbReference type="ARBA" id="ARBA00001946"/>
    </source>
</evidence>
<evidence type="ECO:0000256" key="8">
    <source>
        <dbReference type="ARBA" id="ARBA00023134"/>
    </source>
</evidence>
<dbReference type="PROSITE" id="PS51710">
    <property type="entry name" value="G_OBG"/>
    <property type="match status" value="1"/>
</dbReference>
<evidence type="ECO:0000256" key="7">
    <source>
        <dbReference type="ARBA" id="ARBA00022842"/>
    </source>
</evidence>
<dbReference type="Gene3D" id="3.40.50.300">
    <property type="entry name" value="P-loop containing nucleotide triphosphate hydrolases"/>
    <property type="match status" value="1"/>
</dbReference>
<dbReference type="InterPro" id="IPR036346">
    <property type="entry name" value="GTP-bd_prot_GTP1/OBG_C_sf"/>
</dbReference>
<feature type="compositionally biased region" description="Basic and acidic residues" evidence="10">
    <location>
        <begin position="445"/>
        <end position="480"/>
    </location>
</feature>
<feature type="compositionally biased region" description="Acidic residues" evidence="10">
    <location>
        <begin position="526"/>
        <end position="537"/>
    </location>
</feature>
<feature type="region of interest" description="Disordered" evidence="10">
    <location>
        <begin position="67"/>
        <end position="89"/>
    </location>
</feature>
<comment type="subunit">
    <text evidence="9">Monomer.</text>
</comment>
<dbReference type="InterPro" id="IPR031167">
    <property type="entry name" value="G_OBG"/>
</dbReference>
<name>A0ABP4R1W3_9ACTN</name>
<evidence type="ECO:0000259" key="12">
    <source>
        <dbReference type="PROSITE" id="PS51881"/>
    </source>
</evidence>
<dbReference type="NCBIfam" id="NF008954">
    <property type="entry name" value="PRK12296.1"/>
    <property type="match status" value="1"/>
</dbReference>
<keyword evidence="6 9" id="KW-0378">Hydrolase</keyword>
<feature type="binding site" evidence="9">
    <location>
        <position position="195"/>
    </location>
    <ligand>
        <name>Mg(2+)</name>
        <dbReference type="ChEBI" id="CHEBI:18420"/>
    </ligand>
</feature>
<evidence type="ECO:0000256" key="6">
    <source>
        <dbReference type="ARBA" id="ARBA00022801"/>
    </source>
</evidence>
<keyword evidence="7 9" id="KW-0460">Magnesium</keyword>
<dbReference type="SUPFAM" id="SSF82051">
    <property type="entry name" value="Obg GTP-binding protein N-terminal domain"/>
    <property type="match status" value="1"/>
</dbReference>
<dbReference type="RefSeq" id="WP_344109722.1">
    <property type="nucleotide sequence ID" value="NZ_BAAANE010000003.1"/>
</dbReference>
<evidence type="ECO:0000256" key="4">
    <source>
        <dbReference type="ARBA" id="ARBA00022723"/>
    </source>
</evidence>
<dbReference type="InterPro" id="IPR006074">
    <property type="entry name" value="GTP1-OBG_CS"/>
</dbReference>
<dbReference type="InterPro" id="IPR015349">
    <property type="entry name" value="OCT_dom"/>
</dbReference>
<evidence type="ECO:0000256" key="3">
    <source>
        <dbReference type="ARBA" id="ARBA00022490"/>
    </source>
</evidence>
<dbReference type="Pfam" id="PF01926">
    <property type="entry name" value="MMR_HSR1"/>
    <property type="match status" value="1"/>
</dbReference>
<dbReference type="InterPro" id="IPR036726">
    <property type="entry name" value="GTP1_OBG_dom_sf"/>
</dbReference>
<evidence type="ECO:0000256" key="2">
    <source>
        <dbReference type="ARBA" id="ARBA00007699"/>
    </source>
</evidence>
<reference evidence="15" key="1">
    <citation type="journal article" date="2019" name="Int. J. Syst. Evol. Microbiol.">
        <title>The Global Catalogue of Microorganisms (GCM) 10K type strain sequencing project: providing services to taxonomists for standard genome sequencing and annotation.</title>
        <authorList>
            <consortium name="The Broad Institute Genomics Platform"/>
            <consortium name="The Broad Institute Genome Sequencing Center for Infectious Disease"/>
            <person name="Wu L."/>
            <person name="Ma J."/>
        </authorList>
    </citation>
    <scope>NUCLEOTIDE SEQUENCE [LARGE SCALE GENOMIC DNA]</scope>
    <source>
        <strain evidence="15">JCM 14306</strain>
    </source>
</reference>
<keyword evidence="15" id="KW-1185">Reference proteome</keyword>
<comment type="function">
    <text evidence="9">An essential GTPase which binds GTP, GDP and possibly (p)ppGpp with moderate affinity, with high nucleotide exchange rates and a fairly low GTP hydrolysis rate. Plays a role in control of the cell cycle, stress response, ribosome biogenesis and in those bacteria that undergo differentiation, in morphogenesis control.</text>
</comment>
<feature type="domain" description="OCT" evidence="12">
    <location>
        <begin position="350"/>
        <end position="432"/>
    </location>
</feature>
<keyword evidence="8 9" id="KW-0342">GTP-binding</keyword>
<proteinExistence type="inferred from homology"/>
<feature type="domain" description="OBG-type G" evidence="11">
    <location>
        <begin position="162"/>
        <end position="332"/>
    </location>
</feature>
<feature type="binding site" evidence="9">
    <location>
        <begin position="313"/>
        <end position="315"/>
    </location>
    <ligand>
        <name>GTP</name>
        <dbReference type="ChEBI" id="CHEBI:37565"/>
    </ligand>
</feature>
<feature type="compositionally biased region" description="Basic and acidic residues" evidence="10">
    <location>
        <begin position="506"/>
        <end position="520"/>
    </location>
</feature>
<dbReference type="PROSITE" id="PS00905">
    <property type="entry name" value="GTP1_OBG"/>
    <property type="match status" value="1"/>
</dbReference>
<accession>A0ABP4R1W3</accession>
<dbReference type="SUPFAM" id="SSF102741">
    <property type="entry name" value="Obg GTP-binding protein C-terminal domain"/>
    <property type="match status" value="1"/>
</dbReference>
<dbReference type="PANTHER" id="PTHR11702">
    <property type="entry name" value="DEVELOPMENTALLY REGULATED GTP-BINDING PROTEIN-RELATED"/>
    <property type="match status" value="1"/>
</dbReference>
<feature type="domain" description="Obg" evidence="13">
    <location>
        <begin position="4"/>
        <end position="161"/>
    </location>
</feature>
<keyword evidence="4 9" id="KW-0479">Metal-binding</keyword>
<dbReference type="InterPro" id="IPR006073">
    <property type="entry name" value="GTP-bd"/>
</dbReference>
<dbReference type="InterPro" id="IPR006169">
    <property type="entry name" value="GTP1_OBG_dom"/>
</dbReference>
<dbReference type="PROSITE" id="PS51881">
    <property type="entry name" value="OCT"/>
    <property type="match status" value="1"/>
</dbReference>